<dbReference type="AlphaFoldDB" id="A0A6A5U1N3"/>
<organism evidence="2 3">
    <name type="scientific">Byssothecium circinans</name>
    <dbReference type="NCBI Taxonomy" id="147558"/>
    <lineage>
        <taxon>Eukaryota</taxon>
        <taxon>Fungi</taxon>
        <taxon>Dikarya</taxon>
        <taxon>Ascomycota</taxon>
        <taxon>Pezizomycotina</taxon>
        <taxon>Dothideomycetes</taxon>
        <taxon>Pleosporomycetidae</taxon>
        <taxon>Pleosporales</taxon>
        <taxon>Massarineae</taxon>
        <taxon>Massarinaceae</taxon>
        <taxon>Byssothecium</taxon>
    </lineage>
</organism>
<protein>
    <submittedName>
        <fullName evidence="2">Uncharacterized protein</fullName>
    </submittedName>
</protein>
<proteinExistence type="predicted"/>
<accession>A0A6A5U1N3</accession>
<evidence type="ECO:0000313" key="3">
    <source>
        <dbReference type="Proteomes" id="UP000800035"/>
    </source>
</evidence>
<name>A0A6A5U1N3_9PLEO</name>
<sequence>MASKRTRRNSKTLQKWDRNSKSTASDNAVRKRNEAIQKRTAAGTELGAAQKAVRTAQDALEAEVERISQLGDKAEQDAENTKDGGPYKMRANELGSAKRRAKNAKTNASKLTREILPFSVPPGVTNELPKEIDYSKIKLLKAEEYGKLVTALLRRLSSIHVLQLMLNVAMDTYQAPYLAPYLIPNNSVYTAFI</sequence>
<evidence type="ECO:0000256" key="1">
    <source>
        <dbReference type="SAM" id="MobiDB-lite"/>
    </source>
</evidence>
<gene>
    <name evidence="2" type="ORF">CC80DRAFT_566485</name>
</gene>
<evidence type="ECO:0000313" key="2">
    <source>
        <dbReference type="EMBL" id="KAF1955107.1"/>
    </source>
</evidence>
<reference evidence="2" key="1">
    <citation type="journal article" date="2020" name="Stud. Mycol.">
        <title>101 Dothideomycetes genomes: a test case for predicting lifestyles and emergence of pathogens.</title>
        <authorList>
            <person name="Haridas S."/>
            <person name="Albert R."/>
            <person name="Binder M."/>
            <person name="Bloem J."/>
            <person name="Labutti K."/>
            <person name="Salamov A."/>
            <person name="Andreopoulos B."/>
            <person name="Baker S."/>
            <person name="Barry K."/>
            <person name="Bills G."/>
            <person name="Bluhm B."/>
            <person name="Cannon C."/>
            <person name="Castanera R."/>
            <person name="Culley D."/>
            <person name="Daum C."/>
            <person name="Ezra D."/>
            <person name="Gonzalez J."/>
            <person name="Henrissat B."/>
            <person name="Kuo A."/>
            <person name="Liang C."/>
            <person name="Lipzen A."/>
            <person name="Lutzoni F."/>
            <person name="Magnuson J."/>
            <person name="Mondo S."/>
            <person name="Nolan M."/>
            <person name="Ohm R."/>
            <person name="Pangilinan J."/>
            <person name="Park H.-J."/>
            <person name="Ramirez L."/>
            <person name="Alfaro M."/>
            <person name="Sun H."/>
            <person name="Tritt A."/>
            <person name="Yoshinaga Y."/>
            <person name="Zwiers L.-H."/>
            <person name="Turgeon B."/>
            <person name="Goodwin S."/>
            <person name="Spatafora J."/>
            <person name="Crous P."/>
            <person name="Grigoriev I."/>
        </authorList>
    </citation>
    <scope>NUCLEOTIDE SEQUENCE</scope>
    <source>
        <strain evidence="2">CBS 675.92</strain>
    </source>
</reference>
<feature type="compositionally biased region" description="Basic residues" evidence="1">
    <location>
        <begin position="1"/>
        <end position="10"/>
    </location>
</feature>
<keyword evidence="3" id="KW-1185">Reference proteome</keyword>
<feature type="compositionally biased region" description="Basic and acidic residues" evidence="1">
    <location>
        <begin position="72"/>
        <end position="82"/>
    </location>
</feature>
<dbReference type="EMBL" id="ML976996">
    <property type="protein sequence ID" value="KAF1955107.1"/>
    <property type="molecule type" value="Genomic_DNA"/>
</dbReference>
<feature type="compositionally biased region" description="Basic and acidic residues" evidence="1">
    <location>
        <begin position="28"/>
        <end position="37"/>
    </location>
</feature>
<feature type="region of interest" description="Disordered" evidence="1">
    <location>
        <begin position="1"/>
        <end position="45"/>
    </location>
</feature>
<dbReference type="Proteomes" id="UP000800035">
    <property type="component" value="Unassembled WGS sequence"/>
</dbReference>
<feature type="region of interest" description="Disordered" evidence="1">
    <location>
        <begin position="64"/>
        <end position="100"/>
    </location>
</feature>